<evidence type="ECO:0000313" key="2">
    <source>
        <dbReference type="EMBL" id="KAJ7719061.1"/>
    </source>
</evidence>
<feature type="region of interest" description="Disordered" evidence="1">
    <location>
        <begin position="433"/>
        <end position="456"/>
    </location>
</feature>
<feature type="compositionally biased region" description="Low complexity" evidence="1">
    <location>
        <begin position="285"/>
        <end position="300"/>
    </location>
</feature>
<evidence type="ECO:0000256" key="1">
    <source>
        <dbReference type="SAM" id="MobiDB-lite"/>
    </source>
</evidence>
<reference evidence="2" key="1">
    <citation type="submission" date="2023-03" db="EMBL/GenBank/DDBJ databases">
        <title>Massive genome expansion in bonnet fungi (Mycena s.s.) driven by repeated elements and novel gene families across ecological guilds.</title>
        <authorList>
            <consortium name="Lawrence Berkeley National Laboratory"/>
            <person name="Harder C.B."/>
            <person name="Miyauchi S."/>
            <person name="Viragh M."/>
            <person name="Kuo A."/>
            <person name="Thoen E."/>
            <person name="Andreopoulos B."/>
            <person name="Lu D."/>
            <person name="Skrede I."/>
            <person name="Drula E."/>
            <person name="Henrissat B."/>
            <person name="Morin E."/>
            <person name="Kohler A."/>
            <person name="Barry K."/>
            <person name="LaButti K."/>
            <person name="Morin E."/>
            <person name="Salamov A."/>
            <person name="Lipzen A."/>
            <person name="Mereny Z."/>
            <person name="Hegedus B."/>
            <person name="Baldrian P."/>
            <person name="Stursova M."/>
            <person name="Weitz H."/>
            <person name="Taylor A."/>
            <person name="Grigoriev I.V."/>
            <person name="Nagy L.G."/>
            <person name="Martin F."/>
            <person name="Kauserud H."/>
        </authorList>
    </citation>
    <scope>NUCLEOTIDE SEQUENCE</scope>
    <source>
        <strain evidence="2">CBHHK182m</strain>
    </source>
</reference>
<feature type="region of interest" description="Disordered" evidence="1">
    <location>
        <begin position="225"/>
        <end position="307"/>
    </location>
</feature>
<dbReference type="Proteomes" id="UP001215598">
    <property type="component" value="Unassembled WGS sequence"/>
</dbReference>
<protein>
    <submittedName>
        <fullName evidence="2">Uncharacterized protein</fullName>
    </submittedName>
</protein>
<comment type="caution">
    <text evidence="2">The sequence shown here is derived from an EMBL/GenBank/DDBJ whole genome shotgun (WGS) entry which is preliminary data.</text>
</comment>
<gene>
    <name evidence="2" type="ORF">B0H16DRAFT_1739667</name>
</gene>
<evidence type="ECO:0000313" key="3">
    <source>
        <dbReference type="Proteomes" id="UP001215598"/>
    </source>
</evidence>
<name>A0AAD7HFR5_9AGAR</name>
<sequence length="456" mass="50238">MAPNKTTELFRGNGTAEKAHTWLCGLEQTWKWDAEEKEKLYRFEKGLHPGSQAEEWLEALDAKEKTDWKSLMAAFEGKWAKPKASRRGQDIVIQELMANILDHGDLGKYVKDEDGTSVLSHVAWAETARNLLGELPGGDAAMMLKSAVRKTLPVEFRALVEDQNSTTWEKYLKAVEDVQLDRISDAVEVRETHARASSSPMPRTPSDAFTAQLLQSLGLSDLARNLGSPSSVTDPPAPATPASYVQRPYQTPSTMVDPRTPWASRQSPDPFGGSTVRPTNFFTKNLLASPASPSANRSRPVNLSGDPARDVDVVRRIAESPRTYAADPAGIQRYTSDFAAWMSQNGNIQSPDYVSFPFTPGTANPGSRECFRCGKLTVPPHFGTWVCLAQNGTEVPARETNLRNAVGAILYPAGQRTPVRISQIHEVQYDLFGGHDPDQPLYEDADELENGEEPTV</sequence>
<organism evidence="2 3">
    <name type="scientific">Mycena metata</name>
    <dbReference type="NCBI Taxonomy" id="1033252"/>
    <lineage>
        <taxon>Eukaryota</taxon>
        <taxon>Fungi</taxon>
        <taxon>Dikarya</taxon>
        <taxon>Basidiomycota</taxon>
        <taxon>Agaricomycotina</taxon>
        <taxon>Agaricomycetes</taxon>
        <taxon>Agaricomycetidae</taxon>
        <taxon>Agaricales</taxon>
        <taxon>Marasmiineae</taxon>
        <taxon>Mycenaceae</taxon>
        <taxon>Mycena</taxon>
    </lineage>
</organism>
<proteinExistence type="predicted"/>
<dbReference type="AlphaFoldDB" id="A0AAD7HFR5"/>
<accession>A0AAD7HFR5</accession>
<dbReference type="EMBL" id="JARKIB010000257">
    <property type="protein sequence ID" value="KAJ7719061.1"/>
    <property type="molecule type" value="Genomic_DNA"/>
</dbReference>
<keyword evidence="3" id="KW-1185">Reference proteome</keyword>
<feature type="compositionally biased region" description="Acidic residues" evidence="1">
    <location>
        <begin position="441"/>
        <end position="456"/>
    </location>
</feature>